<accession>A0A4C1V3K6</accession>
<comment type="caution">
    <text evidence="1">The sequence shown here is derived from an EMBL/GenBank/DDBJ whole genome shotgun (WGS) entry which is preliminary data.</text>
</comment>
<sequence>MKQPVFRPTSGQFLFWANRSSEASISSNENKTEVIRSSRRAGHEDKVVRKTCRAVGAILANKDKRSAASRGARLSLRSDRKVVVTLQIIYSYLFLNNLHEF</sequence>
<organism evidence="1 2">
    <name type="scientific">Eumeta variegata</name>
    <name type="common">Bagworm moth</name>
    <name type="synonym">Eumeta japonica</name>
    <dbReference type="NCBI Taxonomy" id="151549"/>
    <lineage>
        <taxon>Eukaryota</taxon>
        <taxon>Metazoa</taxon>
        <taxon>Ecdysozoa</taxon>
        <taxon>Arthropoda</taxon>
        <taxon>Hexapoda</taxon>
        <taxon>Insecta</taxon>
        <taxon>Pterygota</taxon>
        <taxon>Neoptera</taxon>
        <taxon>Endopterygota</taxon>
        <taxon>Lepidoptera</taxon>
        <taxon>Glossata</taxon>
        <taxon>Ditrysia</taxon>
        <taxon>Tineoidea</taxon>
        <taxon>Psychidae</taxon>
        <taxon>Oiketicinae</taxon>
        <taxon>Eumeta</taxon>
    </lineage>
</organism>
<dbReference type="EMBL" id="BGZK01000270">
    <property type="protein sequence ID" value="GBP33139.1"/>
    <property type="molecule type" value="Genomic_DNA"/>
</dbReference>
<protein>
    <submittedName>
        <fullName evidence="1">Uncharacterized protein</fullName>
    </submittedName>
</protein>
<keyword evidence="2" id="KW-1185">Reference proteome</keyword>
<evidence type="ECO:0000313" key="2">
    <source>
        <dbReference type="Proteomes" id="UP000299102"/>
    </source>
</evidence>
<proteinExistence type="predicted"/>
<name>A0A4C1V3K6_EUMVA</name>
<reference evidence="1 2" key="1">
    <citation type="journal article" date="2019" name="Commun. Biol.">
        <title>The bagworm genome reveals a unique fibroin gene that provides high tensile strength.</title>
        <authorList>
            <person name="Kono N."/>
            <person name="Nakamura H."/>
            <person name="Ohtoshi R."/>
            <person name="Tomita M."/>
            <person name="Numata K."/>
            <person name="Arakawa K."/>
        </authorList>
    </citation>
    <scope>NUCLEOTIDE SEQUENCE [LARGE SCALE GENOMIC DNA]</scope>
</reference>
<evidence type="ECO:0000313" key="1">
    <source>
        <dbReference type="EMBL" id="GBP33139.1"/>
    </source>
</evidence>
<gene>
    <name evidence="1" type="ORF">EVAR_14819_1</name>
</gene>
<dbReference type="Proteomes" id="UP000299102">
    <property type="component" value="Unassembled WGS sequence"/>
</dbReference>
<dbReference type="AlphaFoldDB" id="A0A4C1V3K6"/>